<keyword evidence="1" id="KW-1133">Transmembrane helix</keyword>
<evidence type="ECO:0000256" key="1">
    <source>
        <dbReference type="SAM" id="Phobius"/>
    </source>
</evidence>
<feature type="transmembrane region" description="Helical" evidence="1">
    <location>
        <begin position="21"/>
        <end position="45"/>
    </location>
</feature>
<accession>A0A401RTN5</accession>
<dbReference type="EMBL" id="BEZZ01002261">
    <property type="protein sequence ID" value="GCC21490.1"/>
    <property type="molecule type" value="Genomic_DNA"/>
</dbReference>
<organism evidence="2 3">
    <name type="scientific">Chiloscyllium punctatum</name>
    <name type="common">Brownbanded bambooshark</name>
    <name type="synonym">Hemiscyllium punctatum</name>
    <dbReference type="NCBI Taxonomy" id="137246"/>
    <lineage>
        <taxon>Eukaryota</taxon>
        <taxon>Metazoa</taxon>
        <taxon>Chordata</taxon>
        <taxon>Craniata</taxon>
        <taxon>Vertebrata</taxon>
        <taxon>Chondrichthyes</taxon>
        <taxon>Elasmobranchii</taxon>
        <taxon>Galeomorphii</taxon>
        <taxon>Galeoidea</taxon>
        <taxon>Orectolobiformes</taxon>
        <taxon>Hemiscylliidae</taxon>
        <taxon>Chiloscyllium</taxon>
    </lineage>
</organism>
<sequence length="47" mass="4981">ALRSYNEGDIDGAKKLAHMATLVAIAAIIIGLLIIAVSCIVHFSLHH</sequence>
<dbReference type="AlphaFoldDB" id="A0A401RTN5"/>
<dbReference type="Proteomes" id="UP000287033">
    <property type="component" value="Unassembled WGS sequence"/>
</dbReference>
<keyword evidence="1" id="KW-0812">Transmembrane</keyword>
<evidence type="ECO:0000313" key="3">
    <source>
        <dbReference type="Proteomes" id="UP000287033"/>
    </source>
</evidence>
<name>A0A401RTN5_CHIPU</name>
<reference evidence="2 3" key="1">
    <citation type="journal article" date="2018" name="Nat. Ecol. Evol.">
        <title>Shark genomes provide insights into elasmobranch evolution and the origin of vertebrates.</title>
        <authorList>
            <person name="Hara Y"/>
            <person name="Yamaguchi K"/>
            <person name="Onimaru K"/>
            <person name="Kadota M"/>
            <person name="Koyanagi M"/>
            <person name="Keeley SD"/>
            <person name="Tatsumi K"/>
            <person name="Tanaka K"/>
            <person name="Motone F"/>
            <person name="Kageyama Y"/>
            <person name="Nozu R"/>
            <person name="Adachi N"/>
            <person name="Nishimura O"/>
            <person name="Nakagawa R"/>
            <person name="Tanegashima C"/>
            <person name="Kiyatake I"/>
            <person name="Matsumoto R"/>
            <person name="Murakumo K"/>
            <person name="Nishida K"/>
            <person name="Terakita A"/>
            <person name="Kuratani S"/>
            <person name="Sato K"/>
            <person name="Hyodo S Kuraku.S."/>
        </authorList>
    </citation>
    <scope>NUCLEOTIDE SEQUENCE [LARGE SCALE GENOMIC DNA]</scope>
</reference>
<proteinExistence type="predicted"/>
<comment type="caution">
    <text evidence="2">The sequence shown here is derived from an EMBL/GenBank/DDBJ whole genome shotgun (WGS) entry which is preliminary data.</text>
</comment>
<keyword evidence="1" id="KW-0472">Membrane</keyword>
<protein>
    <submittedName>
        <fullName evidence="2">Uncharacterized protein</fullName>
    </submittedName>
</protein>
<gene>
    <name evidence="2" type="ORF">chiPu_0019962</name>
</gene>
<feature type="non-terminal residue" evidence="2">
    <location>
        <position position="1"/>
    </location>
</feature>
<keyword evidence="3" id="KW-1185">Reference proteome</keyword>
<evidence type="ECO:0000313" key="2">
    <source>
        <dbReference type="EMBL" id="GCC21490.1"/>
    </source>
</evidence>